<comment type="caution">
    <text evidence="3">The sequence shown here is derived from an EMBL/GenBank/DDBJ whole genome shotgun (WGS) entry which is preliminary data.</text>
</comment>
<keyword evidence="4" id="KW-1185">Reference proteome</keyword>
<dbReference type="Gene3D" id="1.10.3110.10">
    <property type="entry name" value="protoporphyrinogen ix oxidase, domain 3"/>
    <property type="match status" value="1"/>
</dbReference>
<protein>
    <submittedName>
        <fullName evidence="3">Oxygen-dependent protoporphyrinogen oxidase</fullName>
        <ecNumber evidence="3">1.3.3.4</ecNumber>
    </submittedName>
</protein>
<sequence>MQQRPAGDQEPAARQERPATVEKSRVGAATSTAAAHALRLLHLPRTTPEAAPRGPAAIVIGGGISGLIAARELAITGHQVNLFEASAVFGGAVGMHEVAGLRLDAGAESFATRSTAVADLAAELGLGGDITYPRPGGAWLQLQRGGTDVALPLPATGILGIPGDPWADDVKAAIGRTGALRAAADLITPLSKKMLESPLSLGALVRARMGRAVLDHLVTPIVSGVHSADPDTLDLDAVAPGLRAKVLEHGSLAKAVAAMRAAAPAGSAVGGITGGMYRLAEALVADLKARDVGLHLNREVVALYRDGAADAPWRIELAARSAEPEAQREKPAKADRTVAVPAGALTGARLVVAIDGPGAVDLLGSLDAGFAAHRPARGTGVSLVTLVVDRPELDEAPRGTGVLVAPDVQGIGAKALTHATAKWEWLADDSGPGSHVLRLSYGRLSEVDAELADADDATLYENAVRDAARLLAVPLTGDDVVGWDVVRYIGALPFATTGHKARVAAFNELASGFGGLDVVGAWISGTGLAAVVADTRSRLRVGAA</sequence>
<dbReference type="InterPro" id="IPR050464">
    <property type="entry name" value="Zeta_carotene_desat/Oxidored"/>
</dbReference>
<keyword evidence="3" id="KW-0560">Oxidoreductase</keyword>
<feature type="compositionally biased region" description="Basic and acidic residues" evidence="1">
    <location>
        <begin position="11"/>
        <end position="25"/>
    </location>
</feature>
<dbReference type="PANTHER" id="PTHR42923:SF3">
    <property type="entry name" value="PROTOPORPHYRINOGEN OXIDASE"/>
    <property type="match status" value="1"/>
</dbReference>
<reference evidence="3 4" key="1">
    <citation type="submission" date="2020-08" db="EMBL/GenBank/DDBJ databases">
        <title>Sequencing the genomes of 1000 actinobacteria strains.</title>
        <authorList>
            <person name="Klenk H.-P."/>
        </authorList>
    </citation>
    <scope>NUCLEOTIDE SEQUENCE [LARGE SCALE GENOMIC DNA]</scope>
    <source>
        <strain evidence="3 4">DSM 22826</strain>
    </source>
</reference>
<dbReference type="Pfam" id="PF01593">
    <property type="entry name" value="Amino_oxidase"/>
    <property type="match status" value="1"/>
</dbReference>
<evidence type="ECO:0000313" key="3">
    <source>
        <dbReference type="EMBL" id="MBB2996540.1"/>
    </source>
</evidence>
<name>A0A839QL56_9MICC</name>
<dbReference type="Gene3D" id="3.90.660.20">
    <property type="entry name" value="Protoporphyrinogen oxidase, mitochondrial, domain 2"/>
    <property type="match status" value="1"/>
</dbReference>
<dbReference type="SUPFAM" id="SSF54373">
    <property type="entry name" value="FAD-linked reductases, C-terminal domain"/>
    <property type="match status" value="1"/>
</dbReference>
<dbReference type="AlphaFoldDB" id="A0A839QL56"/>
<dbReference type="EC" id="1.3.3.4" evidence="3"/>
<dbReference type="GO" id="GO:0004729">
    <property type="term" value="F:oxygen-dependent protoporphyrinogen oxidase activity"/>
    <property type="evidence" value="ECO:0007669"/>
    <property type="project" value="UniProtKB-EC"/>
</dbReference>
<feature type="region of interest" description="Disordered" evidence="1">
    <location>
        <begin position="1"/>
        <end position="26"/>
    </location>
</feature>
<dbReference type="Proteomes" id="UP000523000">
    <property type="component" value="Unassembled WGS sequence"/>
</dbReference>
<feature type="domain" description="Amine oxidase" evidence="2">
    <location>
        <begin position="64"/>
        <end position="525"/>
    </location>
</feature>
<gene>
    <name evidence="3" type="ORF">E9229_002787</name>
</gene>
<evidence type="ECO:0000259" key="2">
    <source>
        <dbReference type="Pfam" id="PF01593"/>
    </source>
</evidence>
<dbReference type="RefSeq" id="WP_183512102.1">
    <property type="nucleotide sequence ID" value="NZ_BAABGK010000033.1"/>
</dbReference>
<evidence type="ECO:0000313" key="4">
    <source>
        <dbReference type="Proteomes" id="UP000523000"/>
    </source>
</evidence>
<dbReference type="SUPFAM" id="SSF51905">
    <property type="entry name" value="FAD/NAD(P)-binding domain"/>
    <property type="match status" value="1"/>
</dbReference>
<dbReference type="InterPro" id="IPR036188">
    <property type="entry name" value="FAD/NAD-bd_sf"/>
</dbReference>
<evidence type="ECO:0000256" key="1">
    <source>
        <dbReference type="SAM" id="MobiDB-lite"/>
    </source>
</evidence>
<dbReference type="Gene3D" id="3.50.50.60">
    <property type="entry name" value="FAD/NAD(P)-binding domain"/>
    <property type="match status" value="1"/>
</dbReference>
<dbReference type="EMBL" id="JACHVS010000002">
    <property type="protein sequence ID" value="MBB2996540.1"/>
    <property type="molecule type" value="Genomic_DNA"/>
</dbReference>
<dbReference type="InterPro" id="IPR002937">
    <property type="entry name" value="Amino_oxidase"/>
</dbReference>
<dbReference type="PANTHER" id="PTHR42923">
    <property type="entry name" value="PROTOPORPHYRINOGEN OXIDASE"/>
    <property type="match status" value="1"/>
</dbReference>
<accession>A0A839QL56</accession>
<proteinExistence type="predicted"/>
<organism evidence="3 4">
    <name type="scientific">Paeniglutamicibacter cryotolerans</name>
    <dbReference type="NCBI Taxonomy" id="670079"/>
    <lineage>
        <taxon>Bacteria</taxon>
        <taxon>Bacillati</taxon>
        <taxon>Actinomycetota</taxon>
        <taxon>Actinomycetes</taxon>
        <taxon>Micrococcales</taxon>
        <taxon>Micrococcaceae</taxon>
        <taxon>Paeniglutamicibacter</taxon>
    </lineage>
</organism>